<dbReference type="CDD" id="cd00338">
    <property type="entry name" value="Ser_Recombinase"/>
    <property type="match status" value="1"/>
</dbReference>
<comment type="caution">
    <text evidence="6">The sequence shown here is derived from an EMBL/GenBank/DDBJ whole genome shotgun (WGS) entry which is preliminary data.</text>
</comment>
<dbReference type="EMBL" id="QGTS01000014">
    <property type="protein sequence ID" value="PWW04960.1"/>
    <property type="molecule type" value="Genomic_DNA"/>
</dbReference>
<gene>
    <name evidence="6" type="ORF">DES37_11456</name>
</gene>
<proteinExistence type="predicted"/>
<dbReference type="InterPro" id="IPR011109">
    <property type="entry name" value="DNA_bind_recombinase_dom"/>
</dbReference>
<keyword evidence="2" id="KW-0233">DNA recombination</keyword>
<feature type="coiled-coil region" evidence="3">
    <location>
        <begin position="423"/>
        <end position="450"/>
    </location>
</feature>
<keyword evidence="1" id="KW-0238">DNA-binding</keyword>
<dbReference type="PANTHER" id="PTHR30461">
    <property type="entry name" value="DNA-INVERTASE FROM LAMBDOID PROPHAGE"/>
    <property type="match status" value="1"/>
</dbReference>
<reference evidence="6 7" key="1">
    <citation type="submission" date="2018-05" db="EMBL/GenBank/DDBJ databases">
        <title>Genomic Encyclopedia of Type Strains, Phase IV (KMG-IV): sequencing the most valuable type-strain genomes for metagenomic binning, comparative biology and taxonomic classification.</title>
        <authorList>
            <person name="Goeker M."/>
        </authorList>
    </citation>
    <scope>NUCLEOTIDE SEQUENCE [LARGE SCALE GENOMIC DNA]</scope>
    <source>
        <strain evidence="6 7">DSM 19579</strain>
    </source>
</reference>
<keyword evidence="3" id="KW-0175">Coiled coil</keyword>
<dbReference type="GO" id="GO:0003677">
    <property type="term" value="F:DNA binding"/>
    <property type="evidence" value="ECO:0007669"/>
    <property type="project" value="UniProtKB-KW"/>
</dbReference>
<evidence type="ECO:0000256" key="1">
    <source>
        <dbReference type="ARBA" id="ARBA00023125"/>
    </source>
</evidence>
<dbReference type="InterPro" id="IPR038109">
    <property type="entry name" value="DNA_bind_recomb_sf"/>
</dbReference>
<evidence type="ECO:0000259" key="4">
    <source>
        <dbReference type="PROSITE" id="PS51736"/>
    </source>
</evidence>
<dbReference type="InterPro" id="IPR025827">
    <property type="entry name" value="Zn_ribbon_recom_dom"/>
</dbReference>
<sequence>MKKCFIYHRVSSEQQRSGTGIERQEQNLNAYVERTNLLSEMDDPEAIIISDQGVSAFKGLNMSEGELGRWMEQVRGGMWDDSHLVLESIDRFSRQNPFTVVAYLSELVNHNITIHDVSLNMLINRSNSAMLPLVTMSAQRAYEESKLKSDRIRDGWKRRRDQAFKQGTIVTNKRPQWIDVVDDRYVLNEKVAVVREIFRLYQTGIGTPTIAKMLNERGSEWLFESSRLWRGESIHKLLRNKRVTGSIFISEIIRDYNSTFNPVDQKLSEMDVYPIAISKEEFDLVQELLKSRRSGVKVTGGKFLKKFYDPDTNKPYLDRDGNVIELEVDTGKEITQSNIFNGIFRCARCGEAMYHNVVVTKRDSKKRGKFTEEYRYIRCIAERDALCENKALQYEVVEKFVIEHIKNLDFTKILRPNENNPEIELVRLKIEEEEAHIEEYKQNIERYRNSGKKIPFAVWGELEESEDRLKELKVRQSTFTEVQVDTDYLRTVDPSVLFDVKNIEVRSRMAAELSKILDGIQLYRTGKHYVITINYKKVEVLKHVLFVEAKKVPELVSCVAIERFGDTVAYSTPSFCIAVEGGTSPHLINVEGEPLSIIDWSLLLNYVDAVDPNDDVGIWMRDNMNFVFTN</sequence>
<accession>A0A317PUI5</accession>
<dbReference type="Gene3D" id="3.40.50.1390">
    <property type="entry name" value="Resolvase, N-terminal catalytic domain"/>
    <property type="match status" value="1"/>
</dbReference>
<evidence type="ECO:0000313" key="6">
    <source>
        <dbReference type="EMBL" id="PWW04960.1"/>
    </source>
</evidence>
<feature type="domain" description="Recombinase" evidence="5">
    <location>
        <begin position="175"/>
        <end position="295"/>
    </location>
</feature>
<dbReference type="InterPro" id="IPR050639">
    <property type="entry name" value="SSR_resolvase"/>
</dbReference>
<dbReference type="PROSITE" id="PS51736">
    <property type="entry name" value="RECOMBINASES_3"/>
    <property type="match status" value="1"/>
</dbReference>
<dbReference type="RefSeq" id="WP_110027508.1">
    <property type="nucleotide sequence ID" value="NZ_QGTS01000014.1"/>
</dbReference>
<dbReference type="Gene3D" id="3.90.1750.20">
    <property type="entry name" value="Putative Large Serine Recombinase, Chain B, Domain 2"/>
    <property type="match status" value="1"/>
</dbReference>
<name>A0A317PUI5_9ENTR</name>
<dbReference type="SMART" id="SM00857">
    <property type="entry name" value="Resolvase"/>
    <property type="match status" value="1"/>
</dbReference>
<feature type="domain" description="Resolvase/invertase-type recombinase catalytic" evidence="4">
    <location>
        <begin position="3"/>
        <end position="163"/>
    </location>
</feature>
<dbReference type="Pfam" id="PF13408">
    <property type="entry name" value="Zn_ribbon_recom"/>
    <property type="match status" value="1"/>
</dbReference>
<evidence type="ECO:0000313" key="7">
    <source>
        <dbReference type="Proteomes" id="UP000246744"/>
    </source>
</evidence>
<dbReference type="PANTHER" id="PTHR30461:SF2">
    <property type="entry name" value="SERINE RECOMBINASE PINE-RELATED"/>
    <property type="match status" value="1"/>
</dbReference>
<keyword evidence="7" id="KW-1185">Reference proteome</keyword>
<dbReference type="Pfam" id="PF00239">
    <property type="entry name" value="Resolvase"/>
    <property type="match status" value="1"/>
</dbReference>
<dbReference type="GO" id="GO:0000150">
    <property type="term" value="F:DNA strand exchange activity"/>
    <property type="evidence" value="ECO:0007669"/>
    <property type="project" value="InterPro"/>
</dbReference>
<evidence type="ECO:0000256" key="3">
    <source>
        <dbReference type="SAM" id="Coils"/>
    </source>
</evidence>
<dbReference type="Pfam" id="PF07508">
    <property type="entry name" value="Recombinase"/>
    <property type="match status" value="1"/>
</dbReference>
<dbReference type="SUPFAM" id="SSF53041">
    <property type="entry name" value="Resolvase-like"/>
    <property type="match status" value="1"/>
</dbReference>
<dbReference type="InterPro" id="IPR036162">
    <property type="entry name" value="Resolvase-like_N_sf"/>
</dbReference>
<dbReference type="AlphaFoldDB" id="A0A317PUI5"/>
<protein>
    <submittedName>
        <fullName evidence="6">DNA invertase Pin-like site-specific DNA recombinase</fullName>
    </submittedName>
</protein>
<dbReference type="PROSITE" id="PS51737">
    <property type="entry name" value="RECOMBINASE_DNA_BIND"/>
    <property type="match status" value="1"/>
</dbReference>
<dbReference type="InterPro" id="IPR006119">
    <property type="entry name" value="Resolv_N"/>
</dbReference>
<evidence type="ECO:0000259" key="5">
    <source>
        <dbReference type="PROSITE" id="PS51737"/>
    </source>
</evidence>
<evidence type="ECO:0000256" key="2">
    <source>
        <dbReference type="ARBA" id="ARBA00023172"/>
    </source>
</evidence>
<dbReference type="OrthoDB" id="9791494at2"/>
<organism evidence="6 7">
    <name type="scientific">Mangrovibacter plantisponsor</name>
    <dbReference type="NCBI Taxonomy" id="451513"/>
    <lineage>
        <taxon>Bacteria</taxon>
        <taxon>Pseudomonadati</taxon>
        <taxon>Pseudomonadota</taxon>
        <taxon>Gammaproteobacteria</taxon>
        <taxon>Enterobacterales</taxon>
        <taxon>Enterobacteriaceae</taxon>
        <taxon>Mangrovibacter</taxon>
    </lineage>
</organism>
<dbReference type="Proteomes" id="UP000246744">
    <property type="component" value="Unassembled WGS sequence"/>
</dbReference>